<evidence type="ECO:0008006" key="3">
    <source>
        <dbReference type="Google" id="ProtNLM"/>
    </source>
</evidence>
<proteinExistence type="predicted"/>
<reference evidence="1" key="1">
    <citation type="submission" date="2021-10" db="EMBL/GenBank/DDBJ databases">
        <title>Tropical sea cucumber genome reveals ecological adaptation and Cuvierian tubules defense mechanism.</title>
        <authorList>
            <person name="Chen T."/>
        </authorList>
    </citation>
    <scope>NUCLEOTIDE SEQUENCE</scope>
    <source>
        <strain evidence="1">Nanhai2018</strain>
        <tissue evidence="1">Muscle</tissue>
    </source>
</reference>
<evidence type="ECO:0000313" key="2">
    <source>
        <dbReference type="Proteomes" id="UP001152320"/>
    </source>
</evidence>
<comment type="caution">
    <text evidence="1">The sequence shown here is derived from an EMBL/GenBank/DDBJ whole genome shotgun (WGS) entry which is preliminary data.</text>
</comment>
<protein>
    <recommendedName>
        <fullName evidence="3">HTH psq-type domain-containing protein</fullName>
    </recommendedName>
</protein>
<dbReference type="EMBL" id="JAIZAY010000027">
    <property type="protein sequence ID" value="KAJ8019376.1"/>
    <property type="molecule type" value="Genomic_DNA"/>
</dbReference>
<dbReference type="Proteomes" id="UP001152320">
    <property type="component" value="Unassembled WGS sequence"/>
</dbReference>
<accession>A0A9Q0YD81</accession>
<evidence type="ECO:0000313" key="1">
    <source>
        <dbReference type="EMBL" id="KAJ8019376.1"/>
    </source>
</evidence>
<dbReference type="OrthoDB" id="4327074at2759"/>
<keyword evidence="2" id="KW-1185">Reference proteome</keyword>
<sequence length="115" mass="13223">MPRTYKRKTNRGNVSEAVFRRAAADTQLGMSIRSAAFQHNIDRMTLTRFIQKENKDHFGYKSLGKCKQILTDSMEKDLDQHIKDMANQYHGLSVEICVQLAFEFAVKNSVNVPEN</sequence>
<name>A0A9Q0YD81_HOLLE</name>
<organism evidence="1 2">
    <name type="scientific">Holothuria leucospilota</name>
    <name type="common">Black long sea cucumber</name>
    <name type="synonym">Mertensiothuria leucospilota</name>
    <dbReference type="NCBI Taxonomy" id="206669"/>
    <lineage>
        <taxon>Eukaryota</taxon>
        <taxon>Metazoa</taxon>
        <taxon>Echinodermata</taxon>
        <taxon>Eleutherozoa</taxon>
        <taxon>Echinozoa</taxon>
        <taxon>Holothuroidea</taxon>
        <taxon>Aspidochirotacea</taxon>
        <taxon>Aspidochirotida</taxon>
        <taxon>Holothuriidae</taxon>
        <taxon>Holothuria</taxon>
    </lineage>
</organism>
<dbReference type="AlphaFoldDB" id="A0A9Q0YD81"/>
<gene>
    <name evidence="1" type="ORF">HOLleu_42070</name>
</gene>